<gene>
    <name evidence="8" type="ORF">EY643_13280</name>
</gene>
<dbReference type="Gene3D" id="3.40.50.200">
    <property type="entry name" value="Peptidase S8/S53 domain"/>
    <property type="match status" value="1"/>
</dbReference>
<keyword evidence="4 5" id="KW-0720">Serine protease</keyword>
<dbReference type="Pfam" id="PF00082">
    <property type="entry name" value="Peptidase_S8"/>
    <property type="match status" value="1"/>
</dbReference>
<keyword evidence="9" id="KW-1185">Reference proteome</keyword>
<sequence length="627" mass="67809">MKIMTTLGSALLLVALPLAAAAAKPVIETQDDLPRHTYELNIKVVDLYAEENREVLRELADQVQADVEGDLAKYDIRDDNTVQGFYSVLGTIAILEGRWQDYLDYLGKRRELESKDANRLTMGLFGEALATVELAGKGGDAEALQAELTRLVEALPYSTVQDNLKSGKGRSEILTEALVLGNMESTYQPLVDNTGGEISYDVASTLVSVSFTLDSFIPNRAIVGTVYADYIAANDVAKVDIWAAREVVLPSTAKGSPVVLSVWDSGVDTSIPGLASHLWTNQNEIPGNNIDDDKNGFVDDIHGFAYNLKGEKVPDLLRPIEEKFGVNPADLQGHAKGLGDNSSNIDSPEAAALRKYISSLPQEEIPAFLENLSLYGGYAHGTHVSGIALAGNPFAELLVARMTYSHTQMPPKPTIEQAERDGAMFRAAGDYFRDNGVRAVNMSWGGSVRGIESSLEAHNIGDTPEERKALARKLYKIGDEGLREAIGGSPEILFITSAGNSDNDVKFDEFYPSSYEYPNLLTVGAVDIAGDETSFTSLGNVDIYANGFEVESYVPGGDRIPLNGTSMSSPQVLNLAGKLLALAPDLTMAELRQLILDGADDKQLETRTIKLMNPKASLALLEKQLAE</sequence>
<evidence type="ECO:0000256" key="5">
    <source>
        <dbReference type="PROSITE-ProRule" id="PRU01240"/>
    </source>
</evidence>
<dbReference type="PANTHER" id="PTHR43806:SF11">
    <property type="entry name" value="CEREVISIN-RELATED"/>
    <property type="match status" value="1"/>
</dbReference>
<evidence type="ECO:0000256" key="3">
    <source>
        <dbReference type="ARBA" id="ARBA00022801"/>
    </source>
</evidence>
<accession>A0A5P9NL38</accession>
<dbReference type="InterPro" id="IPR015500">
    <property type="entry name" value="Peptidase_S8_subtilisin-rel"/>
</dbReference>
<protein>
    <recommendedName>
        <fullName evidence="7">Peptidase S8/S53 domain-containing protein</fullName>
    </recommendedName>
</protein>
<feature type="active site" description="Charge relay system" evidence="5">
    <location>
        <position position="380"/>
    </location>
</feature>
<keyword evidence="6" id="KW-0732">Signal</keyword>
<dbReference type="AlphaFoldDB" id="A0A5P9NL38"/>
<evidence type="ECO:0000313" key="8">
    <source>
        <dbReference type="EMBL" id="QFU76550.1"/>
    </source>
</evidence>
<dbReference type="PRINTS" id="PR00723">
    <property type="entry name" value="SUBTILISIN"/>
</dbReference>
<feature type="domain" description="Peptidase S8/S53" evidence="7">
    <location>
        <begin position="256"/>
        <end position="602"/>
    </location>
</feature>
<evidence type="ECO:0000256" key="1">
    <source>
        <dbReference type="ARBA" id="ARBA00011073"/>
    </source>
</evidence>
<dbReference type="GO" id="GO:0004252">
    <property type="term" value="F:serine-type endopeptidase activity"/>
    <property type="evidence" value="ECO:0007669"/>
    <property type="project" value="UniProtKB-UniRule"/>
</dbReference>
<dbReference type="InterPro" id="IPR050131">
    <property type="entry name" value="Peptidase_S8_subtilisin-like"/>
</dbReference>
<dbReference type="KEGG" id="halc:EY643_13280"/>
<feature type="active site" description="Charge relay system" evidence="5">
    <location>
        <position position="566"/>
    </location>
</feature>
<evidence type="ECO:0000313" key="9">
    <source>
        <dbReference type="Proteomes" id="UP000326287"/>
    </source>
</evidence>
<dbReference type="InterPro" id="IPR000209">
    <property type="entry name" value="Peptidase_S8/S53_dom"/>
</dbReference>
<dbReference type="PROSITE" id="PS51892">
    <property type="entry name" value="SUBTILASE"/>
    <property type="match status" value="1"/>
</dbReference>
<feature type="signal peptide" evidence="6">
    <location>
        <begin position="1"/>
        <end position="20"/>
    </location>
</feature>
<dbReference type="InterPro" id="IPR036852">
    <property type="entry name" value="Peptidase_S8/S53_dom_sf"/>
</dbReference>
<dbReference type="GO" id="GO:0006508">
    <property type="term" value="P:proteolysis"/>
    <property type="evidence" value="ECO:0007669"/>
    <property type="project" value="UniProtKB-KW"/>
</dbReference>
<comment type="similarity">
    <text evidence="1 5">Belongs to the peptidase S8 family.</text>
</comment>
<evidence type="ECO:0000256" key="6">
    <source>
        <dbReference type="SAM" id="SignalP"/>
    </source>
</evidence>
<name>A0A5P9NL38_9GAMM</name>
<reference evidence="8 9" key="1">
    <citation type="submission" date="2019-02" db="EMBL/GenBank/DDBJ databases">
        <authorList>
            <person name="Li S.-H."/>
        </authorList>
    </citation>
    <scope>NUCLEOTIDE SEQUENCE [LARGE SCALE GENOMIC DNA]</scope>
    <source>
        <strain evidence="8 9">IMCC14385</strain>
    </source>
</reference>
<evidence type="ECO:0000256" key="2">
    <source>
        <dbReference type="ARBA" id="ARBA00022670"/>
    </source>
</evidence>
<dbReference type="EMBL" id="CP036422">
    <property type="protein sequence ID" value="QFU76550.1"/>
    <property type="molecule type" value="Genomic_DNA"/>
</dbReference>
<dbReference type="PANTHER" id="PTHR43806">
    <property type="entry name" value="PEPTIDASE S8"/>
    <property type="match status" value="1"/>
</dbReference>
<keyword evidence="3 5" id="KW-0378">Hydrolase</keyword>
<evidence type="ECO:0000256" key="4">
    <source>
        <dbReference type="ARBA" id="ARBA00022825"/>
    </source>
</evidence>
<proteinExistence type="inferred from homology"/>
<dbReference type="Proteomes" id="UP000326287">
    <property type="component" value="Chromosome"/>
</dbReference>
<feature type="active site" description="Charge relay system" evidence="5">
    <location>
        <position position="264"/>
    </location>
</feature>
<evidence type="ECO:0000259" key="7">
    <source>
        <dbReference type="Pfam" id="PF00082"/>
    </source>
</evidence>
<dbReference type="OrthoDB" id="9790784at2"/>
<feature type="chain" id="PRO_5024866627" description="Peptidase S8/S53 domain-containing protein" evidence="6">
    <location>
        <begin position="21"/>
        <end position="627"/>
    </location>
</feature>
<organism evidence="8 9">
    <name type="scientific">Halioglobus maricola</name>
    <dbReference type="NCBI Taxonomy" id="2601894"/>
    <lineage>
        <taxon>Bacteria</taxon>
        <taxon>Pseudomonadati</taxon>
        <taxon>Pseudomonadota</taxon>
        <taxon>Gammaproteobacteria</taxon>
        <taxon>Cellvibrionales</taxon>
        <taxon>Halieaceae</taxon>
        <taxon>Halioglobus</taxon>
    </lineage>
</organism>
<dbReference type="SUPFAM" id="SSF52743">
    <property type="entry name" value="Subtilisin-like"/>
    <property type="match status" value="1"/>
</dbReference>
<keyword evidence="2 5" id="KW-0645">Protease</keyword>